<evidence type="ECO:0000256" key="1">
    <source>
        <dbReference type="SAM" id="MobiDB-lite"/>
    </source>
</evidence>
<sequence>MTSRPLPDPPPAAPPPRAPTQRPRASRAWLVLLALAVIEVVAHVVTQSRVVPWSDWQGAAARVRADWRDGDVVTVAPHWADPLMRAAVGDLLDLRSAGRADLTPYARLWQLSIRGHRSAEAPARAPDHVETFGRVRIERWDLAPEPILYDLVEHVMDAEVALLEGGEARLCRPQRSARPSGGGLGAGPMTPAERHVCDPRRPWLWVGATVEEDLAMLPRRCVWQHPQGEEPVRATYRDVPLGERVVLHAGLWWEHERTMSGGEVDVVLRVDGREIGRLVHRDGDGWKRIEAAIPEALRGQRGTIDVEVSAPNPHLRTLCWAASTRSVSGEEAAR</sequence>
<dbReference type="AlphaFoldDB" id="A0A0F6W7J1"/>
<feature type="region of interest" description="Disordered" evidence="1">
    <location>
        <begin position="173"/>
        <end position="192"/>
    </location>
</feature>
<organism evidence="2 3">
    <name type="scientific">Sandaracinus amylolyticus</name>
    <dbReference type="NCBI Taxonomy" id="927083"/>
    <lineage>
        <taxon>Bacteria</taxon>
        <taxon>Pseudomonadati</taxon>
        <taxon>Myxococcota</taxon>
        <taxon>Polyangia</taxon>
        <taxon>Polyangiales</taxon>
        <taxon>Sandaracinaceae</taxon>
        <taxon>Sandaracinus</taxon>
    </lineage>
</organism>
<evidence type="ECO:0000313" key="2">
    <source>
        <dbReference type="EMBL" id="AKF09506.1"/>
    </source>
</evidence>
<keyword evidence="3" id="KW-1185">Reference proteome</keyword>
<feature type="region of interest" description="Disordered" evidence="1">
    <location>
        <begin position="1"/>
        <end position="21"/>
    </location>
</feature>
<dbReference type="EMBL" id="CP011125">
    <property type="protein sequence ID" value="AKF09506.1"/>
    <property type="molecule type" value="Genomic_DNA"/>
</dbReference>
<reference evidence="2 3" key="1">
    <citation type="submission" date="2015-03" db="EMBL/GenBank/DDBJ databases">
        <title>Genome assembly of Sandaracinus amylolyticus DSM 53668.</title>
        <authorList>
            <person name="Sharma G."/>
            <person name="Subramanian S."/>
        </authorList>
    </citation>
    <scope>NUCLEOTIDE SEQUENCE [LARGE SCALE GENOMIC DNA]</scope>
    <source>
        <strain evidence="2 3">DSM 53668</strain>
    </source>
</reference>
<gene>
    <name evidence="2" type="ORF">DB32_006655</name>
</gene>
<proteinExistence type="predicted"/>
<dbReference type="KEGG" id="samy:DB32_006655"/>
<dbReference type="RefSeq" id="WP_053236544.1">
    <property type="nucleotide sequence ID" value="NZ_CP011125.1"/>
</dbReference>
<protein>
    <submittedName>
        <fullName evidence="2">Uncharacterized protein</fullName>
    </submittedName>
</protein>
<accession>A0A0F6W7J1</accession>
<evidence type="ECO:0000313" key="3">
    <source>
        <dbReference type="Proteomes" id="UP000034883"/>
    </source>
</evidence>
<dbReference type="Proteomes" id="UP000034883">
    <property type="component" value="Chromosome"/>
</dbReference>
<dbReference type="STRING" id="927083.DB32_006655"/>
<name>A0A0F6W7J1_9BACT</name>
<feature type="compositionally biased region" description="Pro residues" evidence="1">
    <location>
        <begin position="1"/>
        <end position="18"/>
    </location>
</feature>
<dbReference type="OrthoDB" id="5495909at2"/>